<name>A0A0C3E5I1_9AGAM</name>
<dbReference type="AlphaFoldDB" id="A0A0C3E5I1"/>
<dbReference type="Proteomes" id="UP000053989">
    <property type="component" value="Unassembled WGS sequence"/>
</dbReference>
<proteinExistence type="predicted"/>
<dbReference type="OrthoDB" id="3239511at2759"/>
<evidence type="ECO:0000313" key="1">
    <source>
        <dbReference type="EMBL" id="KIM63296.1"/>
    </source>
</evidence>
<gene>
    <name evidence="1" type="ORF">SCLCIDRAFT_24431</name>
</gene>
<reference evidence="1 2" key="1">
    <citation type="submission" date="2014-04" db="EMBL/GenBank/DDBJ databases">
        <authorList>
            <consortium name="DOE Joint Genome Institute"/>
            <person name="Kuo A."/>
            <person name="Kohler A."/>
            <person name="Nagy L.G."/>
            <person name="Floudas D."/>
            <person name="Copeland A."/>
            <person name="Barry K.W."/>
            <person name="Cichocki N."/>
            <person name="Veneault-Fourrey C."/>
            <person name="LaButti K."/>
            <person name="Lindquist E.A."/>
            <person name="Lipzen A."/>
            <person name="Lundell T."/>
            <person name="Morin E."/>
            <person name="Murat C."/>
            <person name="Sun H."/>
            <person name="Tunlid A."/>
            <person name="Henrissat B."/>
            <person name="Grigoriev I.V."/>
            <person name="Hibbett D.S."/>
            <person name="Martin F."/>
            <person name="Nordberg H.P."/>
            <person name="Cantor M.N."/>
            <person name="Hua S.X."/>
        </authorList>
    </citation>
    <scope>NUCLEOTIDE SEQUENCE [LARGE SCALE GENOMIC DNA]</scope>
    <source>
        <strain evidence="1 2">Foug A</strain>
    </source>
</reference>
<reference evidence="2" key="2">
    <citation type="submission" date="2015-01" db="EMBL/GenBank/DDBJ databases">
        <title>Evolutionary Origins and Diversification of the Mycorrhizal Mutualists.</title>
        <authorList>
            <consortium name="DOE Joint Genome Institute"/>
            <consortium name="Mycorrhizal Genomics Consortium"/>
            <person name="Kohler A."/>
            <person name="Kuo A."/>
            <person name="Nagy L.G."/>
            <person name="Floudas D."/>
            <person name="Copeland A."/>
            <person name="Barry K.W."/>
            <person name="Cichocki N."/>
            <person name="Veneault-Fourrey C."/>
            <person name="LaButti K."/>
            <person name="Lindquist E.A."/>
            <person name="Lipzen A."/>
            <person name="Lundell T."/>
            <person name="Morin E."/>
            <person name="Murat C."/>
            <person name="Riley R."/>
            <person name="Ohm R."/>
            <person name="Sun H."/>
            <person name="Tunlid A."/>
            <person name="Henrissat B."/>
            <person name="Grigoriev I.V."/>
            <person name="Hibbett D.S."/>
            <person name="Martin F."/>
        </authorList>
    </citation>
    <scope>NUCLEOTIDE SEQUENCE [LARGE SCALE GENOMIC DNA]</scope>
    <source>
        <strain evidence="2">Foug A</strain>
    </source>
</reference>
<protein>
    <submittedName>
        <fullName evidence="1">Uncharacterized protein</fullName>
    </submittedName>
</protein>
<dbReference type="HOGENOM" id="CLU_2185502_0_0_1"/>
<dbReference type="STRING" id="1036808.A0A0C3E5I1"/>
<organism evidence="1 2">
    <name type="scientific">Scleroderma citrinum Foug A</name>
    <dbReference type="NCBI Taxonomy" id="1036808"/>
    <lineage>
        <taxon>Eukaryota</taxon>
        <taxon>Fungi</taxon>
        <taxon>Dikarya</taxon>
        <taxon>Basidiomycota</taxon>
        <taxon>Agaricomycotina</taxon>
        <taxon>Agaricomycetes</taxon>
        <taxon>Agaricomycetidae</taxon>
        <taxon>Boletales</taxon>
        <taxon>Sclerodermatineae</taxon>
        <taxon>Sclerodermataceae</taxon>
        <taxon>Scleroderma</taxon>
    </lineage>
</organism>
<evidence type="ECO:0000313" key="2">
    <source>
        <dbReference type="Proteomes" id="UP000053989"/>
    </source>
</evidence>
<dbReference type="EMBL" id="KN822036">
    <property type="protein sequence ID" value="KIM63296.1"/>
    <property type="molecule type" value="Genomic_DNA"/>
</dbReference>
<sequence>MPRESKTVPCESCGGRFKPTGIGPHRKSCLKNICRTGEDLAFVQILHNDLGEFWVAQVADERPMSIDNDAGPHDRASPCPTTDNIDDIQVEYHPNSGKPTEKYSFAEFT</sequence>
<dbReference type="InParanoid" id="A0A0C3E5I1"/>
<keyword evidence="2" id="KW-1185">Reference proteome</keyword>
<accession>A0A0C3E5I1</accession>